<dbReference type="AlphaFoldDB" id="A0AAW4XXA7"/>
<name>A0AAW4XXA7_9BURK</name>
<sequence>MTMQRRTLALLLAALALPGAAMAQPAAAWPAKPIKWVVPFPPGGAMDVIARTLGDRAARELGQPFVVENRPGAGGNIGADYVAKQPADGYTIMITSIGMATNPALYAKLAYDPIKDFAPISLLAVVPNVLVVNAARNPDRSVQDVLAHARRSPGKLSYASAGNGTSIHLAGEVFASTAGVELMHVPYKGSGPAITDMLGGQVDLMFDSITSARPHIQSGKLRALGVTTAKRSSALPDVPTIAEAGLPGYEVSPWFAVFTPAGTPPQVVARLNQVLNGAMQQPETLKKLESVGAEPIGSTPQALATHLQQELARWGKLIKERGIHLD</sequence>
<protein>
    <submittedName>
        <fullName evidence="3">Tripartite tricarboxylate transporter substrate binding protein</fullName>
    </submittedName>
</protein>
<evidence type="ECO:0000256" key="1">
    <source>
        <dbReference type="ARBA" id="ARBA00006987"/>
    </source>
</evidence>
<comment type="similarity">
    <text evidence="1">Belongs to the UPF0065 (bug) family.</text>
</comment>
<dbReference type="Pfam" id="PF03401">
    <property type="entry name" value="TctC"/>
    <property type="match status" value="1"/>
</dbReference>
<reference evidence="3 4" key="1">
    <citation type="submission" date="2021-11" db="EMBL/GenBank/DDBJ databases">
        <title>Genome sequence.</title>
        <authorList>
            <person name="Sun Q."/>
        </authorList>
    </citation>
    <scope>NUCLEOTIDE SEQUENCE [LARGE SCALE GENOMIC DNA]</scope>
    <source>
        <strain evidence="3 4">KCTC 12005</strain>
    </source>
</reference>
<dbReference type="InterPro" id="IPR042100">
    <property type="entry name" value="Bug_dom1"/>
</dbReference>
<dbReference type="PANTHER" id="PTHR42928:SF5">
    <property type="entry name" value="BLR1237 PROTEIN"/>
    <property type="match status" value="1"/>
</dbReference>
<evidence type="ECO:0000313" key="4">
    <source>
        <dbReference type="Proteomes" id="UP001199260"/>
    </source>
</evidence>
<dbReference type="RefSeq" id="WP_230775620.1">
    <property type="nucleotide sequence ID" value="NZ_JAJNCT010000014.1"/>
</dbReference>
<feature type="chain" id="PRO_5043722536" evidence="2">
    <location>
        <begin position="24"/>
        <end position="326"/>
    </location>
</feature>
<dbReference type="SUPFAM" id="SSF53850">
    <property type="entry name" value="Periplasmic binding protein-like II"/>
    <property type="match status" value="1"/>
</dbReference>
<gene>
    <name evidence="3" type="ORF">LPW39_13370</name>
</gene>
<dbReference type="CDD" id="cd13578">
    <property type="entry name" value="PBP2_Bug27"/>
    <property type="match status" value="1"/>
</dbReference>
<dbReference type="Proteomes" id="UP001199260">
    <property type="component" value="Unassembled WGS sequence"/>
</dbReference>
<comment type="caution">
    <text evidence="3">The sequence shown here is derived from an EMBL/GenBank/DDBJ whole genome shotgun (WGS) entry which is preliminary data.</text>
</comment>
<proteinExistence type="inferred from homology"/>
<organism evidence="3 4">
    <name type="scientific">Comamonas koreensis</name>
    <dbReference type="NCBI Taxonomy" id="160825"/>
    <lineage>
        <taxon>Bacteria</taxon>
        <taxon>Pseudomonadati</taxon>
        <taxon>Pseudomonadota</taxon>
        <taxon>Betaproteobacteria</taxon>
        <taxon>Burkholderiales</taxon>
        <taxon>Comamonadaceae</taxon>
        <taxon>Comamonas</taxon>
    </lineage>
</organism>
<accession>A0AAW4XXA7</accession>
<keyword evidence="2" id="KW-0732">Signal</keyword>
<dbReference type="Gene3D" id="3.40.190.150">
    <property type="entry name" value="Bordetella uptake gene, domain 1"/>
    <property type="match status" value="1"/>
</dbReference>
<dbReference type="PIRSF" id="PIRSF017082">
    <property type="entry name" value="YflP"/>
    <property type="match status" value="1"/>
</dbReference>
<dbReference type="PANTHER" id="PTHR42928">
    <property type="entry name" value="TRICARBOXYLATE-BINDING PROTEIN"/>
    <property type="match status" value="1"/>
</dbReference>
<evidence type="ECO:0000313" key="3">
    <source>
        <dbReference type="EMBL" id="MCD2166117.1"/>
    </source>
</evidence>
<evidence type="ECO:0000256" key="2">
    <source>
        <dbReference type="SAM" id="SignalP"/>
    </source>
</evidence>
<keyword evidence="4" id="KW-1185">Reference proteome</keyword>
<feature type="signal peptide" evidence="2">
    <location>
        <begin position="1"/>
        <end position="23"/>
    </location>
</feature>
<dbReference type="EMBL" id="JAJNCT010000014">
    <property type="protein sequence ID" value="MCD2166117.1"/>
    <property type="molecule type" value="Genomic_DNA"/>
</dbReference>
<dbReference type="Gene3D" id="3.40.190.10">
    <property type="entry name" value="Periplasmic binding protein-like II"/>
    <property type="match status" value="1"/>
</dbReference>
<dbReference type="InterPro" id="IPR005064">
    <property type="entry name" value="BUG"/>
</dbReference>